<accession>A0A2U8UJE8</accession>
<gene>
    <name evidence="1" type="primary">61</name>
    <name evidence="1" type="ORF">PBI_HYPERION_61</name>
</gene>
<dbReference type="GeneID" id="54992119"/>
<protein>
    <submittedName>
        <fullName evidence="1">Uncharacterized protein</fullName>
    </submittedName>
</protein>
<organism evidence="1 2">
    <name type="scientific">Microbacterium phage Hyperion</name>
    <dbReference type="NCBI Taxonomy" id="2182354"/>
    <lineage>
        <taxon>Viruses</taxon>
        <taxon>Duplodnaviria</taxon>
        <taxon>Heunggongvirae</taxon>
        <taxon>Uroviricota</taxon>
        <taxon>Caudoviricetes</taxon>
        <taxon>Squashvirus</taxon>
        <taxon>Squashvirus hyperion</taxon>
    </lineage>
</organism>
<evidence type="ECO:0000313" key="1">
    <source>
        <dbReference type="EMBL" id="AWN03576.1"/>
    </source>
</evidence>
<evidence type="ECO:0000313" key="2">
    <source>
        <dbReference type="Proteomes" id="UP000246630"/>
    </source>
</evidence>
<dbReference type="Proteomes" id="UP000246630">
    <property type="component" value="Segment"/>
</dbReference>
<reference evidence="1 2" key="1">
    <citation type="submission" date="2018-03" db="EMBL/GenBank/DDBJ databases">
        <authorList>
            <person name="Stanton A.-C.J."/>
            <person name="Garlena R.A."/>
            <person name="Russell D.A."/>
            <person name="Pope W.H."/>
            <person name="Jacobs-Sera D."/>
            <person name="Hatfull G.F."/>
        </authorList>
    </citation>
    <scope>NUCLEOTIDE SEQUENCE [LARGE SCALE GENOMIC DNA]</scope>
</reference>
<dbReference type="KEGG" id="vg:54992119"/>
<name>A0A2U8UJE8_9CAUD</name>
<keyword evidence="2" id="KW-1185">Reference proteome</keyword>
<dbReference type="RefSeq" id="YP_009801603.1">
    <property type="nucleotide sequence ID" value="NC_047973.1"/>
</dbReference>
<dbReference type="EMBL" id="MH153803">
    <property type="protein sequence ID" value="AWN03576.1"/>
    <property type="molecule type" value="Genomic_DNA"/>
</dbReference>
<sequence>MISQADGEDDVVILPDEVWAAMREHLDLPQPGPGAWHA</sequence>
<proteinExistence type="predicted"/>